<name>A0A1I2H8I3_9GAMM</name>
<accession>A0A1I2H8I3</accession>
<organism evidence="2 3">
    <name type="scientific">Dyella marensis</name>
    <dbReference type="NCBI Taxonomy" id="500610"/>
    <lineage>
        <taxon>Bacteria</taxon>
        <taxon>Pseudomonadati</taxon>
        <taxon>Pseudomonadota</taxon>
        <taxon>Gammaproteobacteria</taxon>
        <taxon>Lysobacterales</taxon>
        <taxon>Rhodanobacteraceae</taxon>
        <taxon>Dyella</taxon>
    </lineage>
</organism>
<keyword evidence="3" id="KW-1185">Reference proteome</keyword>
<reference evidence="3" key="1">
    <citation type="submission" date="2016-10" db="EMBL/GenBank/DDBJ databases">
        <authorList>
            <person name="Varghese N."/>
            <person name="Submissions S."/>
        </authorList>
    </citation>
    <scope>NUCLEOTIDE SEQUENCE [LARGE SCALE GENOMIC DNA]</scope>
    <source>
        <strain evidence="3">UNC178MFTsu3.1</strain>
    </source>
</reference>
<sequence length="61" mass="7189">MKFSRLLRLFVALLLLSALCLVLLQYLDYRLIRILLYVFFLSGVVTFMSMYLLKVLGKLDK</sequence>
<keyword evidence="1" id="KW-0472">Membrane</keyword>
<evidence type="ECO:0000313" key="3">
    <source>
        <dbReference type="Proteomes" id="UP000199477"/>
    </source>
</evidence>
<keyword evidence="1" id="KW-0812">Transmembrane</keyword>
<protein>
    <submittedName>
        <fullName evidence="2">Uncharacterized protein</fullName>
    </submittedName>
</protein>
<dbReference type="AlphaFoldDB" id="A0A1I2H8I3"/>
<evidence type="ECO:0000313" key="2">
    <source>
        <dbReference type="EMBL" id="SFF25749.1"/>
    </source>
</evidence>
<evidence type="ECO:0000256" key="1">
    <source>
        <dbReference type="SAM" id="Phobius"/>
    </source>
</evidence>
<proteinExistence type="predicted"/>
<feature type="transmembrane region" description="Helical" evidence="1">
    <location>
        <begin position="34"/>
        <end position="53"/>
    </location>
</feature>
<keyword evidence="1" id="KW-1133">Transmembrane helix</keyword>
<dbReference type="EMBL" id="FONH01000011">
    <property type="protein sequence ID" value="SFF25749.1"/>
    <property type="molecule type" value="Genomic_DNA"/>
</dbReference>
<gene>
    <name evidence="2" type="ORF">SAMN02799615_02893</name>
</gene>
<dbReference type="Proteomes" id="UP000199477">
    <property type="component" value="Unassembled WGS sequence"/>
</dbReference>